<evidence type="ECO:0000313" key="1">
    <source>
        <dbReference type="EMBL" id="QND56897.1"/>
    </source>
</evidence>
<name>A0A7G6SQW5_9HYPH</name>
<sequence>MEKPSFIEQFDRETEAALLRKLRSQKPHQRAIMADLSVKLVRVFAEHFQPNGKEKVVQ</sequence>
<organism evidence="1 2">
    <name type="scientific">Mesorhizobium huakuii</name>
    <dbReference type="NCBI Taxonomy" id="28104"/>
    <lineage>
        <taxon>Bacteria</taxon>
        <taxon>Pseudomonadati</taxon>
        <taxon>Pseudomonadota</taxon>
        <taxon>Alphaproteobacteria</taxon>
        <taxon>Hyphomicrobiales</taxon>
        <taxon>Phyllobacteriaceae</taxon>
        <taxon>Mesorhizobium</taxon>
    </lineage>
</organism>
<reference evidence="2" key="1">
    <citation type="journal article" date="2020" name="Mol. Plant Microbe">
        <title>Rhizobial microsymbionts of the narrowly endemic Oxytropis species growing in Kamchatka are characterized by significant genetic diversity and possess a set of genes that are associated with T3SS and T6SS secretion systems and can affect the development of symbiosis.</title>
        <authorList>
            <person name="Safronova V."/>
            <person name="Guro P."/>
            <person name="Sazanova A."/>
            <person name="Kuznetsova I."/>
            <person name="Belimov A."/>
            <person name="Yakubov V."/>
            <person name="Chirak E."/>
            <person name="Afonin A."/>
            <person name="Gogolev Y."/>
            <person name="Andronov E."/>
            <person name="Tikhonovich I."/>
        </authorList>
    </citation>
    <scope>NUCLEOTIDE SEQUENCE [LARGE SCALE GENOMIC DNA]</scope>
    <source>
        <strain evidence="2">583</strain>
    </source>
</reference>
<dbReference type="RefSeq" id="WP_183463445.1">
    <property type="nucleotide sequence ID" value="NZ_CP050296.1"/>
</dbReference>
<protein>
    <submittedName>
        <fullName evidence="1">Uncharacterized protein</fullName>
    </submittedName>
</protein>
<dbReference type="Proteomes" id="UP000515465">
    <property type="component" value="Chromosome"/>
</dbReference>
<evidence type="ECO:0000313" key="2">
    <source>
        <dbReference type="Proteomes" id="UP000515465"/>
    </source>
</evidence>
<accession>A0A7G6SQW5</accession>
<dbReference type="AlphaFoldDB" id="A0A7G6SQW5"/>
<proteinExistence type="predicted"/>
<gene>
    <name evidence="1" type="ORF">HB778_09950</name>
</gene>
<dbReference type="EMBL" id="CP050296">
    <property type="protein sequence ID" value="QND56897.1"/>
    <property type="molecule type" value="Genomic_DNA"/>
</dbReference>